<dbReference type="EMBL" id="CP010777">
    <property type="protein sequence ID" value="AKQ46198.1"/>
    <property type="molecule type" value="Genomic_DNA"/>
</dbReference>
<organism evidence="2 3">
    <name type="scientific">Rufibacter radiotolerans</name>
    <dbReference type="NCBI Taxonomy" id="1379910"/>
    <lineage>
        <taxon>Bacteria</taxon>
        <taxon>Pseudomonadati</taxon>
        <taxon>Bacteroidota</taxon>
        <taxon>Cytophagia</taxon>
        <taxon>Cytophagales</taxon>
        <taxon>Hymenobacteraceae</taxon>
        <taxon>Rufibacter</taxon>
    </lineage>
</organism>
<dbReference type="Proteomes" id="UP000036458">
    <property type="component" value="Chromosome"/>
</dbReference>
<feature type="domain" description="DUF4142" evidence="1">
    <location>
        <begin position="20"/>
        <end position="153"/>
    </location>
</feature>
<evidence type="ECO:0000259" key="1">
    <source>
        <dbReference type="Pfam" id="PF13628"/>
    </source>
</evidence>
<reference evidence="2 3" key="1">
    <citation type="submission" date="2015-01" db="EMBL/GenBank/DDBJ databases">
        <title>Rufibacter sp./DG31D/ whole genome sequencing.</title>
        <authorList>
            <person name="Kim M.K."/>
            <person name="Srinivasan S."/>
            <person name="Lee J.-J."/>
        </authorList>
    </citation>
    <scope>NUCLEOTIDE SEQUENCE [LARGE SCALE GENOMIC DNA]</scope>
    <source>
        <strain evidence="2 3">DG31D</strain>
    </source>
</reference>
<dbReference type="InterPro" id="IPR012347">
    <property type="entry name" value="Ferritin-like"/>
</dbReference>
<accession>A0A0H4VLI0</accession>
<evidence type="ECO:0000313" key="3">
    <source>
        <dbReference type="Proteomes" id="UP000036458"/>
    </source>
</evidence>
<evidence type="ECO:0000313" key="2">
    <source>
        <dbReference type="EMBL" id="AKQ46198.1"/>
    </source>
</evidence>
<keyword evidence="3" id="KW-1185">Reference proteome</keyword>
<gene>
    <name evidence="2" type="ORF">TH63_12115</name>
</gene>
<sequence length="165" mass="18001">MVSCNTVDKEAYAKDQVKVEKFLQEAATTDNFQLMAGMMAGDQAKSGDVGALGQKIYHVHSRTTPVLADIAKQKDVKLPAEMGTEKKAIVDSLETKKGAEFDKSFAEAEVKAYEEAVAVYEKADKEVADKDVQAFIDQILPVLKEHLSEAVALQTELAKPGQTRP</sequence>
<name>A0A0H4VLI0_9BACT</name>
<dbReference type="Pfam" id="PF13628">
    <property type="entry name" value="DUF4142"/>
    <property type="match status" value="1"/>
</dbReference>
<dbReference type="KEGG" id="ruf:TH63_12115"/>
<dbReference type="AlphaFoldDB" id="A0A0H4VLI0"/>
<dbReference type="InterPro" id="IPR025419">
    <property type="entry name" value="DUF4142"/>
</dbReference>
<proteinExistence type="predicted"/>
<dbReference type="PATRIC" id="fig|1379910.4.peg.2627"/>
<dbReference type="Gene3D" id="1.20.1260.10">
    <property type="match status" value="1"/>
</dbReference>
<protein>
    <recommendedName>
        <fullName evidence="1">DUF4142 domain-containing protein</fullName>
    </recommendedName>
</protein>
<dbReference type="PANTHER" id="PTHR38593:SF1">
    <property type="entry name" value="BLR2558 PROTEIN"/>
    <property type="match status" value="1"/>
</dbReference>
<dbReference type="PANTHER" id="PTHR38593">
    <property type="entry name" value="BLR2558 PROTEIN"/>
    <property type="match status" value="1"/>
</dbReference>